<gene>
    <name evidence="2" type="ORF">AZF04_00760</name>
</gene>
<dbReference type="RefSeq" id="WP_061947150.1">
    <property type="nucleotide sequence ID" value="NZ_LTAO01000001.1"/>
</dbReference>
<reference evidence="2" key="1">
    <citation type="submission" date="2016-02" db="EMBL/GenBank/DDBJ databases">
        <title>Genome sequence of Bacillus trypoxylicola KCTC 13244(T).</title>
        <authorList>
            <person name="Jeong H."/>
            <person name="Park S.-H."/>
            <person name="Choi S.-K."/>
        </authorList>
    </citation>
    <scope>NUCLEOTIDE SEQUENCE [LARGE SCALE GENOMIC DNA]</scope>
    <source>
        <strain evidence="2">KCTC 13244</strain>
    </source>
</reference>
<dbReference type="GO" id="GO:0003677">
    <property type="term" value="F:DNA binding"/>
    <property type="evidence" value="ECO:0007669"/>
    <property type="project" value="InterPro"/>
</dbReference>
<comment type="caution">
    <text evidence="2">The sequence shown here is derived from an EMBL/GenBank/DDBJ whole genome shotgun (WGS) entry which is preliminary data.</text>
</comment>
<evidence type="ECO:0000313" key="2">
    <source>
        <dbReference type="EMBL" id="KYG34896.1"/>
    </source>
</evidence>
<dbReference type="Pfam" id="PF13443">
    <property type="entry name" value="HTH_26"/>
    <property type="match status" value="1"/>
</dbReference>
<dbReference type="PANTHER" id="PTHR37301">
    <property type="entry name" value="DNA-BINDING PROTEIN-RELATED"/>
    <property type="match status" value="1"/>
</dbReference>
<sequence>MIKNNISEIMKKKKMNITQLSEESSLHRNIISRLINNKTNGIDFSTMNKLCKALECQVGDLFIYIEE</sequence>
<organism evidence="2 3">
    <name type="scientific">Alkalihalobacillus trypoxylicola</name>
    <dbReference type="NCBI Taxonomy" id="519424"/>
    <lineage>
        <taxon>Bacteria</taxon>
        <taxon>Bacillati</taxon>
        <taxon>Bacillota</taxon>
        <taxon>Bacilli</taxon>
        <taxon>Bacillales</taxon>
        <taxon>Bacillaceae</taxon>
        <taxon>Alkalihalobacillus</taxon>
    </lineage>
</organism>
<dbReference type="SUPFAM" id="SSF47413">
    <property type="entry name" value="lambda repressor-like DNA-binding domains"/>
    <property type="match status" value="1"/>
</dbReference>
<evidence type="ECO:0000259" key="1">
    <source>
        <dbReference type="PROSITE" id="PS50943"/>
    </source>
</evidence>
<dbReference type="CDD" id="cd00093">
    <property type="entry name" value="HTH_XRE"/>
    <property type="match status" value="1"/>
</dbReference>
<dbReference type="OrthoDB" id="2899891at2"/>
<protein>
    <submittedName>
        <fullName evidence="2">Cro/Cl family transcriptional regulator</fullName>
    </submittedName>
</protein>
<name>A0A161PKT4_9BACI</name>
<dbReference type="PROSITE" id="PS50943">
    <property type="entry name" value="HTH_CROC1"/>
    <property type="match status" value="1"/>
</dbReference>
<proteinExistence type="predicted"/>
<dbReference type="SMART" id="SM00530">
    <property type="entry name" value="HTH_XRE"/>
    <property type="match status" value="1"/>
</dbReference>
<dbReference type="InterPro" id="IPR010982">
    <property type="entry name" value="Lambda_DNA-bd_dom_sf"/>
</dbReference>
<dbReference type="STRING" id="519424.AZF04_00760"/>
<accession>A0A161PKT4</accession>
<evidence type="ECO:0000313" key="3">
    <source>
        <dbReference type="Proteomes" id="UP000075806"/>
    </source>
</evidence>
<dbReference type="EMBL" id="LTAO01000001">
    <property type="protein sequence ID" value="KYG34896.1"/>
    <property type="molecule type" value="Genomic_DNA"/>
</dbReference>
<dbReference type="InterPro" id="IPR001387">
    <property type="entry name" value="Cro/C1-type_HTH"/>
</dbReference>
<dbReference type="AlphaFoldDB" id="A0A161PKT4"/>
<keyword evidence="3" id="KW-1185">Reference proteome</keyword>
<dbReference type="Proteomes" id="UP000075806">
    <property type="component" value="Unassembled WGS sequence"/>
</dbReference>
<dbReference type="Gene3D" id="1.10.260.40">
    <property type="entry name" value="lambda repressor-like DNA-binding domains"/>
    <property type="match status" value="1"/>
</dbReference>
<dbReference type="PANTHER" id="PTHR37301:SF1">
    <property type="entry name" value="DNA-BINDING PROTEIN"/>
    <property type="match status" value="1"/>
</dbReference>
<feature type="domain" description="HTH cro/C1-type" evidence="1">
    <location>
        <begin position="6"/>
        <end position="61"/>
    </location>
</feature>